<dbReference type="GO" id="GO:0005737">
    <property type="term" value="C:cytoplasm"/>
    <property type="evidence" value="ECO:0007669"/>
    <property type="project" value="TreeGrafter"/>
</dbReference>
<name>A0AAU9IUD0_9CILI</name>
<dbReference type="GO" id="GO:0030515">
    <property type="term" value="F:snoRNA binding"/>
    <property type="evidence" value="ECO:0007669"/>
    <property type="project" value="TreeGrafter"/>
</dbReference>
<dbReference type="GO" id="GO:0005730">
    <property type="term" value="C:nucleolus"/>
    <property type="evidence" value="ECO:0007669"/>
    <property type="project" value="TreeGrafter"/>
</dbReference>
<protein>
    <recommendedName>
        <fullName evidence="4">Bystin</fullName>
    </recommendedName>
</protein>
<comment type="caution">
    <text evidence="2">The sequence shown here is derived from an EMBL/GenBank/DDBJ whole genome shotgun (WGS) entry which is preliminary data.</text>
</comment>
<dbReference type="InterPro" id="IPR007955">
    <property type="entry name" value="Bystin"/>
</dbReference>
<comment type="similarity">
    <text evidence="1">Belongs to the bystin family.</text>
</comment>
<sequence length="109" mass="12821">MLHAGAALIKLSDMECTGPVIHFIKVLLQKRYALPGRVLASVCKFFYKLIMDDRRMPVMWHQALLTLAQYYGKEIEPELKDEIRELIKIHNHPQITPEIRKYLFNEGRE</sequence>
<dbReference type="PANTHER" id="PTHR12821">
    <property type="entry name" value="BYSTIN"/>
    <property type="match status" value="1"/>
</dbReference>
<proteinExistence type="inferred from homology"/>
<dbReference type="Pfam" id="PF05291">
    <property type="entry name" value="Bystin"/>
    <property type="match status" value="1"/>
</dbReference>
<evidence type="ECO:0000313" key="3">
    <source>
        <dbReference type="Proteomes" id="UP001162131"/>
    </source>
</evidence>
<dbReference type="GO" id="GO:0006364">
    <property type="term" value="P:rRNA processing"/>
    <property type="evidence" value="ECO:0007669"/>
    <property type="project" value="TreeGrafter"/>
</dbReference>
<evidence type="ECO:0008006" key="4">
    <source>
        <dbReference type="Google" id="ProtNLM"/>
    </source>
</evidence>
<dbReference type="GO" id="GO:0030688">
    <property type="term" value="C:preribosome, small subunit precursor"/>
    <property type="evidence" value="ECO:0007669"/>
    <property type="project" value="TreeGrafter"/>
</dbReference>
<reference evidence="2" key="1">
    <citation type="submission" date="2021-09" db="EMBL/GenBank/DDBJ databases">
        <authorList>
            <consortium name="AG Swart"/>
            <person name="Singh M."/>
            <person name="Singh A."/>
            <person name="Seah K."/>
            <person name="Emmerich C."/>
        </authorList>
    </citation>
    <scope>NUCLEOTIDE SEQUENCE</scope>
    <source>
        <strain evidence="2">ATCC30299</strain>
    </source>
</reference>
<dbReference type="Proteomes" id="UP001162131">
    <property type="component" value="Unassembled WGS sequence"/>
</dbReference>
<dbReference type="PANTHER" id="PTHR12821:SF0">
    <property type="entry name" value="BYSTIN"/>
    <property type="match status" value="1"/>
</dbReference>
<dbReference type="AlphaFoldDB" id="A0AAU9IUD0"/>
<gene>
    <name evidence="2" type="ORF">BSTOLATCC_MIC16908</name>
</gene>
<evidence type="ECO:0000313" key="2">
    <source>
        <dbReference type="EMBL" id="CAG9316808.1"/>
    </source>
</evidence>
<organism evidence="2 3">
    <name type="scientific">Blepharisma stoltei</name>
    <dbReference type="NCBI Taxonomy" id="1481888"/>
    <lineage>
        <taxon>Eukaryota</taxon>
        <taxon>Sar</taxon>
        <taxon>Alveolata</taxon>
        <taxon>Ciliophora</taxon>
        <taxon>Postciliodesmatophora</taxon>
        <taxon>Heterotrichea</taxon>
        <taxon>Heterotrichida</taxon>
        <taxon>Blepharismidae</taxon>
        <taxon>Blepharisma</taxon>
    </lineage>
</organism>
<dbReference type="EMBL" id="CAJZBQ010000016">
    <property type="protein sequence ID" value="CAG9316808.1"/>
    <property type="molecule type" value="Genomic_DNA"/>
</dbReference>
<evidence type="ECO:0000256" key="1">
    <source>
        <dbReference type="ARBA" id="ARBA00007114"/>
    </source>
</evidence>
<keyword evidence="3" id="KW-1185">Reference proteome</keyword>
<accession>A0AAU9IUD0</accession>